<dbReference type="InterPro" id="IPR023753">
    <property type="entry name" value="FAD/NAD-binding_dom"/>
</dbReference>
<keyword evidence="6" id="KW-0274">FAD</keyword>
<evidence type="ECO:0000256" key="4">
    <source>
        <dbReference type="ARBA" id="ARBA00022630"/>
    </source>
</evidence>
<dbReference type="Gene3D" id="3.30.390.30">
    <property type="match status" value="1"/>
</dbReference>
<evidence type="ECO:0000256" key="3">
    <source>
        <dbReference type="ARBA" id="ARBA00006442"/>
    </source>
</evidence>
<dbReference type="SUPFAM" id="SSF55424">
    <property type="entry name" value="FAD/NAD-linked reductases, dimerisation (C-terminal) domain"/>
    <property type="match status" value="1"/>
</dbReference>
<keyword evidence="4" id="KW-0285">Flavoprotein</keyword>
<evidence type="ECO:0008006" key="18">
    <source>
        <dbReference type="Google" id="ProtNLM"/>
    </source>
</evidence>
<evidence type="ECO:0000313" key="16">
    <source>
        <dbReference type="EMBL" id="KFD53278.1"/>
    </source>
</evidence>
<comment type="subcellular location">
    <subcellularLocation>
        <location evidence="2">Mitochondrion</location>
    </subcellularLocation>
</comment>
<evidence type="ECO:0000313" key="17">
    <source>
        <dbReference type="Proteomes" id="UP000030764"/>
    </source>
</evidence>
<dbReference type="Gene3D" id="3.50.50.60">
    <property type="entry name" value="FAD/NAD(P)-binding domain"/>
    <property type="match status" value="2"/>
</dbReference>
<reference evidence="16 17" key="1">
    <citation type="journal article" date="2014" name="Nat. Genet.">
        <title>Genome and transcriptome of the porcine whipworm Trichuris suis.</title>
        <authorList>
            <person name="Jex A.R."/>
            <person name="Nejsum P."/>
            <person name="Schwarz E.M."/>
            <person name="Hu L."/>
            <person name="Young N.D."/>
            <person name="Hall R.S."/>
            <person name="Korhonen P.K."/>
            <person name="Liao S."/>
            <person name="Thamsborg S."/>
            <person name="Xia J."/>
            <person name="Xu P."/>
            <person name="Wang S."/>
            <person name="Scheerlinck J.P."/>
            <person name="Hofmann A."/>
            <person name="Sternberg P.W."/>
            <person name="Wang J."/>
            <person name="Gasser R.B."/>
        </authorList>
    </citation>
    <scope>NUCLEOTIDE SEQUENCE [LARGE SCALE GENOMIC DNA]</scope>
    <source>
        <strain evidence="16">DCEP-RM93M</strain>
    </source>
</reference>
<dbReference type="Pfam" id="PF14721">
    <property type="entry name" value="AIF_C"/>
    <property type="match status" value="2"/>
</dbReference>
<feature type="non-terminal residue" evidence="16">
    <location>
        <position position="1"/>
    </location>
</feature>
<protein>
    <recommendedName>
        <fullName evidence="18">Apoptosis-inducing factor 1, mitochondrial</fullName>
    </recommendedName>
</protein>
<evidence type="ECO:0000256" key="11">
    <source>
        <dbReference type="ARBA" id="ARBA00047786"/>
    </source>
</evidence>
<sequence length="693" mass="76339">VRLLLLPYIGLGKVYACSFDWFVLAQCYFIVYLLSFRRGEMLFEQTVLLQTHLWAKRRNAVARSLTSLYSAFQSSKRVSEPSLDRLLCPSQLGKLTIGAASYSKTVKMRMPTFDEIPVPTLNYRDCYNKENRVFNGILVSGAALLGGSLLLFYYTDLFEIDAMLAPKSYRFRKVYRDTSDSGSSFVKALRSEDKKIPVTKSLLSMGAPIDHAEGSFEGKTVIHPKPVSSNLPEHVPYLLIGAGTASAAAAKAIQENDADAKILIVGDDRYYPYMRPPLSKVLWWSSDDDMKFQLRFKTPGGKVAAAFHRPETGYCQLSELEQRPGVAVAFGRRILKLDLLAHEAILDDNSRIKYNKCLIATGAKPRLIPEIKNLDDDARKYFSVFRDVADFFRLADVTRHAKCITVVGGGLLGTELACALQAHCAGTEMKVVHIFPQAGCLSRFLPSYLSDWSVDHMRKLGIDVRPNTSIVDARAYSIEEASISRLILDLDSGDKLRTDHVVMAIGVEPNVELAKKSGLQLDETNGGIICDIELNCAPDVYAAGDCCSYYDFKTGHKRVEHHSHAEKSGALAGNNMSGAGKPYSYLSQFSSGLGPSVTFVAVGEVSSSLPTVGYFKGFKGGNEGISLPGGPNQLFKPGSPADFSKGVVFYFRDQHIVGVLLWNLPRGVPVARGLLTGEKTQREPNEAVKLFEL</sequence>
<feature type="non-terminal residue" evidence="16">
    <location>
        <position position="693"/>
    </location>
</feature>
<dbReference type="AlphaFoldDB" id="A0A085M7T2"/>
<dbReference type="GO" id="GO:0005739">
    <property type="term" value="C:mitochondrion"/>
    <property type="evidence" value="ECO:0007669"/>
    <property type="project" value="UniProtKB-SubCell"/>
</dbReference>
<comment type="catalytic activity">
    <reaction evidence="11">
        <text>A + NADH + H(+) = AH2 + NAD(+)</text>
        <dbReference type="Rhea" id="RHEA:11356"/>
        <dbReference type="ChEBI" id="CHEBI:13193"/>
        <dbReference type="ChEBI" id="CHEBI:15378"/>
        <dbReference type="ChEBI" id="CHEBI:17499"/>
        <dbReference type="ChEBI" id="CHEBI:57540"/>
        <dbReference type="ChEBI" id="CHEBI:57945"/>
    </reaction>
</comment>
<evidence type="ECO:0000256" key="5">
    <source>
        <dbReference type="ARBA" id="ARBA00022703"/>
    </source>
</evidence>
<feature type="transmembrane region" description="Helical" evidence="12">
    <location>
        <begin position="133"/>
        <end position="154"/>
    </location>
</feature>
<dbReference type="Pfam" id="PF07992">
    <property type="entry name" value="Pyr_redox_2"/>
    <property type="match status" value="1"/>
</dbReference>
<evidence type="ECO:0000256" key="10">
    <source>
        <dbReference type="ARBA" id="ARBA00023128"/>
    </source>
</evidence>
<evidence type="ECO:0000256" key="12">
    <source>
        <dbReference type="SAM" id="Phobius"/>
    </source>
</evidence>
<feature type="domain" description="Mitochondrial apoptosis-inducing factor C-terminal" evidence="14">
    <location>
        <begin position="639"/>
        <end position="675"/>
    </location>
</feature>
<accession>A0A085M7T2</accession>
<dbReference type="EMBL" id="KL363218">
    <property type="protein sequence ID" value="KFD53278.1"/>
    <property type="molecule type" value="Genomic_DNA"/>
</dbReference>
<dbReference type="GO" id="GO:0006915">
    <property type="term" value="P:apoptotic process"/>
    <property type="evidence" value="ECO:0007669"/>
    <property type="project" value="UniProtKB-KW"/>
</dbReference>
<gene>
    <name evidence="16" type="ORF">M513_05759</name>
</gene>
<dbReference type="PRINTS" id="PR00368">
    <property type="entry name" value="FADPNR"/>
</dbReference>
<dbReference type="InterPro" id="IPR029324">
    <property type="entry name" value="AIF_C"/>
</dbReference>
<dbReference type="Pfam" id="PF16020">
    <property type="entry name" value="Deltameth_res"/>
    <property type="match status" value="1"/>
</dbReference>
<evidence type="ECO:0000256" key="2">
    <source>
        <dbReference type="ARBA" id="ARBA00004173"/>
    </source>
</evidence>
<keyword evidence="12" id="KW-1133">Transmembrane helix</keyword>
<dbReference type="InterPro" id="IPR031973">
    <property type="entry name" value="Deltameth_res_prag01"/>
</dbReference>
<dbReference type="GO" id="GO:0016174">
    <property type="term" value="F:NAD(P)H oxidase H2O2-forming activity"/>
    <property type="evidence" value="ECO:0007669"/>
    <property type="project" value="TreeGrafter"/>
</dbReference>
<keyword evidence="12" id="KW-0472">Membrane</keyword>
<evidence type="ECO:0000256" key="9">
    <source>
        <dbReference type="ARBA" id="ARBA00023027"/>
    </source>
</evidence>
<evidence type="ECO:0000259" key="15">
    <source>
        <dbReference type="Pfam" id="PF16020"/>
    </source>
</evidence>
<organism evidence="16 17">
    <name type="scientific">Trichuris suis</name>
    <name type="common">pig whipworm</name>
    <dbReference type="NCBI Taxonomy" id="68888"/>
    <lineage>
        <taxon>Eukaryota</taxon>
        <taxon>Metazoa</taxon>
        <taxon>Ecdysozoa</taxon>
        <taxon>Nematoda</taxon>
        <taxon>Enoplea</taxon>
        <taxon>Dorylaimia</taxon>
        <taxon>Trichinellida</taxon>
        <taxon>Trichuridae</taxon>
        <taxon>Trichuris</taxon>
    </lineage>
</organism>
<dbReference type="InterPro" id="IPR016156">
    <property type="entry name" value="FAD/NAD-linked_Rdtase_dimer_sf"/>
</dbReference>
<evidence type="ECO:0000256" key="6">
    <source>
        <dbReference type="ARBA" id="ARBA00022827"/>
    </source>
</evidence>
<feature type="domain" description="Deltamethrin resistance protein prag01" evidence="15">
    <location>
        <begin position="114"/>
        <end position="159"/>
    </location>
</feature>
<keyword evidence="17" id="KW-1185">Reference proteome</keyword>
<evidence type="ECO:0000256" key="1">
    <source>
        <dbReference type="ARBA" id="ARBA00001974"/>
    </source>
</evidence>
<keyword evidence="9" id="KW-0520">NAD</keyword>
<comment type="cofactor">
    <cofactor evidence="1">
        <name>FAD</name>
        <dbReference type="ChEBI" id="CHEBI:57692"/>
    </cofactor>
</comment>
<feature type="domain" description="FAD/NAD(P)-binding" evidence="13">
    <location>
        <begin position="238"/>
        <end position="569"/>
    </location>
</feature>
<feature type="domain" description="Mitochondrial apoptosis-inducing factor C-terminal" evidence="14">
    <location>
        <begin position="572"/>
        <end position="615"/>
    </location>
</feature>
<dbReference type="SUPFAM" id="SSF51905">
    <property type="entry name" value="FAD/NAD(P)-binding domain"/>
    <property type="match status" value="2"/>
</dbReference>
<dbReference type="SMART" id="SM01353">
    <property type="entry name" value="AIF_C"/>
    <property type="match status" value="1"/>
</dbReference>
<keyword evidence="10" id="KW-0496">Mitochondrion</keyword>
<dbReference type="GO" id="GO:0071949">
    <property type="term" value="F:FAD binding"/>
    <property type="evidence" value="ECO:0007669"/>
    <property type="project" value="TreeGrafter"/>
</dbReference>
<dbReference type="PANTHER" id="PTHR43557:SF4">
    <property type="entry name" value="APOPTOSIS-INDUCING FACTOR 1, MITOCHONDRIAL"/>
    <property type="match status" value="1"/>
</dbReference>
<evidence type="ECO:0000259" key="13">
    <source>
        <dbReference type="Pfam" id="PF07992"/>
    </source>
</evidence>
<proteinExistence type="inferred from homology"/>
<evidence type="ECO:0000256" key="8">
    <source>
        <dbReference type="ARBA" id="ARBA00023002"/>
    </source>
</evidence>
<dbReference type="GO" id="GO:0033108">
    <property type="term" value="P:mitochondrial respiratory chain complex assembly"/>
    <property type="evidence" value="ECO:0007669"/>
    <property type="project" value="TreeGrafter"/>
</dbReference>
<dbReference type="InterPro" id="IPR050446">
    <property type="entry name" value="FAD-oxidoreductase/Apoptosis"/>
</dbReference>
<dbReference type="GO" id="GO:0046983">
    <property type="term" value="F:protein dimerization activity"/>
    <property type="evidence" value="ECO:0007669"/>
    <property type="project" value="InterPro"/>
</dbReference>
<dbReference type="PRINTS" id="PR00411">
    <property type="entry name" value="PNDRDTASEI"/>
</dbReference>
<keyword evidence="7" id="KW-0809">Transit peptide</keyword>
<evidence type="ECO:0000259" key="14">
    <source>
        <dbReference type="Pfam" id="PF14721"/>
    </source>
</evidence>
<keyword evidence="8" id="KW-0560">Oxidoreductase</keyword>
<keyword evidence="12" id="KW-0812">Transmembrane</keyword>
<dbReference type="PANTHER" id="PTHR43557">
    <property type="entry name" value="APOPTOSIS-INDUCING FACTOR 1"/>
    <property type="match status" value="1"/>
</dbReference>
<dbReference type="Proteomes" id="UP000030764">
    <property type="component" value="Unassembled WGS sequence"/>
</dbReference>
<name>A0A085M7T2_9BILA</name>
<comment type="similarity">
    <text evidence="3">Belongs to the FAD-dependent oxidoreductase family.</text>
</comment>
<dbReference type="InterPro" id="IPR036188">
    <property type="entry name" value="FAD/NAD-bd_sf"/>
</dbReference>
<feature type="transmembrane region" description="Helical" evidence="12">
    <location>
        <begin position="12"/>
        <end position="34"/>
    </location>
</feature>
<keyword evidence="5" id="KW-0053">Apoptosis</keyword>
<evidence type="ECO:0000256" key="7">
    <source>
        <dbReference type="ARBA" id="ARBA00022946"/>
    </source>
</evidence>